<sequence>MTAGPIVVATDLHSRSDRAVDRAVRLGRKTGRPVKVVHVVDPDSASAEHEERTIAQVRDAMPLGEDEVDIILAHGSPPKAICQAADDQGAYVIVVAVARYNDLRDYFLGTAVDHVIRNAKAPVIVVKQRPHEDYRKILVPSDFSKHSKEALIAAARLFPKTTIHVLHAYHVPYEGWQTADYVKDDAKESNQRELDEFLSDPDIVAALGERITGKIAYGPVDKAVADAVEEDEYDLVALSSHGQGGLRDLTLGSTASTLLQTVPADTLMVPARD</sequence>
<dbReference type="InterPro" id="IPR014729">
    <property type="entry name" value="Rossmann-like_a/b/a_fold"/>
</dbReference>
<evidence type="ECO:0000256" key="3">
    <source>
        <dbReference type="ARBA" id="ARBA00022840"/>
    </source>
</evidence>
<dbReference type="RefSeq" id="WP_179406492.1">
    <property type="nucleotide sequence ID" value="NZ_BMGF01000001.1"/>
</dbReference>
<dbReference type="InterPro" id="IPR006015">
    <property type="entry name" value="Universal_stress_UspA"/>
</dbReference>
<organism evidence="5 6">
    <name type="scientific">Novosphingobium marinum</name>
    <dbReference type="NCBI Taxonomy" id="1514948"/>
    <lineage>
        <taxon>Bacteria</taxon>
        <taxon>Pseudomonadati</taxon>
        <taxon>Pseudomonadota</taxon>
        <taxon>Alphaproteobacteria</taxon>
        <taxon>Sphingomonadales</taxon>
        <taxon>Sphingomonadaceae</taxon>
        <taxon>Novosphingobium</taxon>
    </lineage>
</organism>
<keyword evidence="6" id="KW-1185">Reference proteome</keyword>
<dbReference type="Pfam" id="PF00582">
    <property type="entry name" value="Usp"/>
    <property type="match status" value="2"/>
</dbReference>
<evidence type="ECO:0000256" key="1">
    <source>
        <dbReference type="ARBA" id="ARBA00008791"/>
    </source>
</evidence>
<comment type="caution">
    <text evidence="5">The sequence shown here is derived from an EMBL/GenBank/DDBJ whole genome shotgun (WGS) entry which is preliminary data.</text>
</comment>
<accession>A0A7Z0BS71</accession>
<dbReference type="GO" id="GO:0005524">
    <property type="term" value="F:ATP binding"/>
    <property type="evidence" value="ECO:0007669"/>
    <property type="project" value="UniProtKB-KW"/>
</dbReference>
<keyword evidence="3" id="KW-0067">ATP-binding</keyword>
<evidence type="ECO:0000256" key="2">
    <source>
        <dbReference type="ARBA" id="ARBA00022741"/>
    </source>
</evidence>
<dbReference type="PANTHER" id="PTHR46268">
    <property type="entry name" value="STRESS RESPONSE PROTEIN NHAX"/>
    <property type="match status" value="1"/>
</dbReference>
<name>A0A7Z0BS71_9SPHN</name>
<comment type="similarity">
    <text evidence="1">Belongs to the universal stress protein A family.</text>
</comment>
<dbReference type="SUPFAM" id="SSF52402">
    <property type="entry name" value="Adenine nucleotide alpha hydrolases-like"/>
    <property type="match status" value="2"/>
</dbReference>
<evidence type="ECO:0000259" key="4">
    <source>
        <dbReference type="Pfam" id="PF00582"/>
    </source>
</evidence>
<feature type="domain" description="UspA" evidence="4">
    <location>
        <begin position="134"/>
        <end position="270"/>
    </location>
</feature>
<dbReference type="AlphaFoldDB" id="A0A7Z0BS71"/>
<gene>
    <name evidence="5" type="ORF">FHS75_000901</name>
</gene>
<dbReference type="Gene3D" id="3.40.50.620">
    <property type="entry name" value="HUPs"/>
    <property type="match status" value="2"/>
</dbReference>
<evidence type="ECO:0000313" key="5">
    <source>
        <dbReference type="EMBL" id="NYH94596.1"/>
    </source>
</evidence>
<dbReference type="PRINTS" id="PR01438">
    <property type="entry name" value="UNVRSLSTRESS"/>
</dbReference>
<dbReference type="CDD" id="cd00293">
    <property type="entry name" value="USP-like"/>
    <property type="match status" value="2"/>
</dbReference>
<dbReference type="PANTHER" id="PTHR46268:SF27">
    <property type="entry name" value="UNIVERSAL STRESS PROTEIN RV2623"/>
    <property type="match status" value="1"/>
</dbReference>
<dbReference type="Proteomes" id="UP000522081">
    <property type="component" value="Unassembled WGS sequence"/>
</dbReference>
<proteinExistence type="inferred from homology"/>
<protein>
    <submittedName>
        <fullName evidence="5">Nucleotide-binding universal stress UspA family protein</fullName>
    </submittedName>
</protein>
<dbReference type="InterPro" id="IPR006016">
    <property type="entry name" value="UspA"/>
</dbReference>
<reference evidence="5 6" key="1">
    <citation type="submission" date="2020-07" db="EMBL/GenBank/DDBJ databases">
        <title>Genomic Encyclopedia of Type Strains, Phase IV (KMG-IV): sequencing the most valuable type-strain genomes for metagenomic binning, comparative biology and taxonomic classification.</title>
        <authorList>
            <person name="Goeker M."/>
        </authorList>
    </citation>
    <scope>NUCLEOTIDE SEQUENCE [LARGE SCALE GENOMIC DNA]</scope>
    <source>
        <strain evidence="5 6">DSM 29043</strain>
    </source>
</reference>
<feature type="domain" description="UspA" evidence="4">
    <location>
        <begin position="5"/>
        <end position="127"/>
    </location>
</feature>
<keyword evidence="2" id="KW-0547">Nucleotide-binding</keyword>
<dbReference type="EMBL" id="JACBZF010000001">
    <property type="protein sequence ID" value="NYH94596.1"/>
    <property type="molecule type" value="Genomic_DNA"/>
</dbReference>
<evidence type="ECO:0000313" key="6">
    <source>
        <dbReference type="Proteomes" id="UP000522081"/>
    </source>
</evidence>